<sequence>QDLGKVLHPAAENRSELHRSRQLPVSSAKRQLAERRTRVHLHPGGRGILPWRLRRSFG</sequence>
<feature type="non-terminal residue" evidence="2">
    <location>
        <position position="1"/>
    </location>
</feature>
<evidence type="ECO:0000256" key="1">
    <source>
        <dbReference type="SAM" id="MobiDB-lite"/>
    </source>
</evidence>
<feature type="region of interest" description="Disordered" evidence="1">
    <location>
        <begin position="1"/>
        <end position="32"/>
    </location>
</feature>
<proteinExistence type="evidence at transcript level"/>
<dbReference type="GO" id="GO:0006508">
    <property type="term" value="P:proteolysis"/>
    <property type="evidence" value="ECO:0000255"/>
    <property type="project" value="FlyBase"/>
</dbReference>
<dbReference type="AlphaFoldDB" id="Q8MS71"/>
<evidence type="ECO:0000313" key="2">
    <source>
        <dbReference type="EMBL" id="AAM50906.1"/>
    </source>
</evidence>
<organism evidence="2">
    <name type="scientific">Drosophila melanogaster</name>
    <name type="common">Fruit fly</name>
    <dbReference type="NCBI Taxonomy" id="7227"/>
    <lineage>
        <taxon>Eukaryota</taxon>
        <taxon>Metazoa</taxon>
        <taxon>Ecdysozoa</taxon>
        <taxon>Arthropoda</taxon>
        <taxon>Hexapoda</taxon>
        <taxon>Insecta</taxon>
        <taxon>Pterygota</taxon>
        <taxon>Neoptera</taxon>
        <taxon>Endopterygota</taxon>
        <taxon>Diptera</taxon>
        <taxon>Brachycera</taxon>
        <taxon>Muscomorpha</taxon>
        <taxon>Ephydroidea</taxon>
        <taxon>Drosophilidae</taxon>
        <taxon>Drosophila</taxon>
        <taxon>Sophophora</taxon>
    </lineage>
</organism>
<reference evidence="2" key="1">
    <citation type="submission" date="2002-06" db="EMBL/GenBank/DDBJ databases">
        <authorList>
            <person name="Stapleton M."/>
            <person name="Brokstein P."/>
            <person name="Hong L."/>
            <person name="Agbayani A."/>
            <person name="Carlson J."/>
            <person name="Champe M."/>
            <person name="Chavez C."/>
            <person name="Dorsett V."/>
            <person name="Dresnek D."/>
            <person name="Farfan D."/>
            <person name="Frise E."/>
            <person name="George R."/>
            <person name="Gonzalez M."/>
            <person name="Guarin H."/>
            <person name="Kronmiller B."/>
            <person name="Li P."/>
            <person name="Liao G."/>
            <person name="Miranda A."/>
            <person name="Mungall C.J."/>
            <person name="Nunoo J."/>
            <person name="Pacleb J."/>
            <person name="Paragas V."/>
            <person name="Park S."/>
            <person name="Patel S."/>
            <person name="Phouanenavong S."/>
            <person name="Wan K."/>
            <person name="Yu C."/>
            <person name="Lewis S.E."/>
            <person name="Rubin G.M."/>
            <person name="Celniker S."/>
        </authorList>
    </citation>
    <scope>NUCLEOTIDE SEQUENCE</scope>
    <source>
        <strain evidence="2">Berkeley</strain>
    </source>
</reference>
<dbReference type="GO" id="GO:0004252">
    <property type="term" value="F:serine-type endopeptidase activity"/>
    <property type="evidence" value="ECO:0000255"/>
    <property type="project" value="FlyBase"/>
</dbReference>
<dbReference type="EMBL" id="AY119046">
    <property type="protein sequence ID" value="AAM50906.1"/>
    <property type="molecule type" value="mRNA"/>
</dbReference>
<dbReference type="OrthoDB" id="8440449at2759"/>
<accession>Q8MS71</accession>
<gene>
    <name evidence="3" type="ORF">CG5246</name>
</gene>
<protein>
    <submittedName>
        <fullName evidence="2">LP06628p</fullName>
    </submittedName>
</protein>
<name>Q8MS71_DROME</name>
<dbReference type="FlyBase" id="FBgn0038484">
    <property type="gene designation" value="CG5246"/>
</dbReference>
<dbReference type="AGR" id="FB:FBgn0038484"/>
<evidence type="ECO:0000313" key="3">
    <source>
        <dbReference type="FlyBase" id="FBgn0038484"/>
    </source>
</evidence>